<dbReference type="AlphaFoldDB" id="A0AAE3KSS2"/>
<gene>
    <name evidence="2" type="ORF">EGI31_10495</name>
</gene>
<dbReference type="RefSeq" id="WP_255037170.1">
    <property type="nucleotide sequence ID" value="NZ_RJUF01000027.1"/>
</dbReference>
<dbReference type="Proteomes" id="UP001204144">
    <property type="component" value="Unassembled WGS sequence"/>
</dbReference>
<evidence type="ECO:0000313" key="3">
    <source>
        <dbReference type="Proteomes" id="UP001204144"/>
    </source>
</evidence>
<accession>A0AAE3KSS2</accession>
<sequence>MGLFVVEDVQYTYGSTPKERSVLDIIKSVREGMKYDSFANLSLKMPFTISEWSSFLHVSERTMLRYKNDNLSFDAAQTDKIYQLSMIYEKGLSVFGEKVYFDIWLNTQNVALGGLKPKELLDNSFGLGLVSDELIRIEHGVLA</sequence>
<protein>
    <submittedName>
        <fullName evidence="2">DUF2384 domain-containing protein</fullName>
    </submittedName>
</protein>
<dbReference type="InterPro" id="IPR024467">
    <property type="entry name" value="Xre/MbcA/ParS-like_toxin-bd"/>
</dbReference>
<evidence type="ECO:0000259" key="1">
    <source>
        <dbReference type="Pfam" id="PF09722"/>
    </source>
</evidence>
<proteinExistence type="predicted"/>
<dbReference type="EMBL" id="RJUF01000027">
    <property type="protein sequence ID" value="MCP9763388.1"/>
    <property type="molecule type" value="Genomic_DNA"/>
</dbReference>
<feature type="domain" description="Antitoxin Xre/MbcA/ParS-like toxin-binding" evidence="1">
    <location>
        <begin position="93"/>
        <end position="140"/>
    </location>
</feature>
<name>A0AAE3KSS2_9BACT</name>
<dbReference type="Pfam" id="PF09722">
    <property type="entry name" value="Xre_MbcA_ParS_C"/>
    <property type="match status" value="1"/>
</dbReference>
<keyword evidence="3" id="KW-1185">Reference proteome</keyword>
<reference evidence="2 3" key="1">
    <citation type="submission" date="2018-11" db="EMBL/GenBank/DDBJ databases">
        <title>Novel bacteria species description.</title>
        <authorList>
            <person name="Han J.-H."/>
        </authorList>
    </citation>
    <scope>NUCLEOTIDE SEQUENCE [LARGE SCALE GENOMIC DNA]</scope>
    <source>
        <strain evidence="2 3">KCTC23259</strain>
    </source>
</reference>
<organism evidence="2 3">
    <name type="scientific">Lacihabitans soyangensis</name>
    <dbReference type="NCBI Taxonomy" id="869394"/>
    <lineage>
        <taxon>Bacteria</taxon>
        <taxon>Pseudomonadati</taxon>
        <taxon>Bacteroidota</taxon>
        <taxon>Cytophagia</taxon>
        <taxon>Cytophagales</taxon>
        <taxon>Leadbetterellaceae</taxon>
        <taxon>Lacihabitans</taxon>
    </lineage>
</organism>
<comment type="caution">
    <text evidence="2">The sequence shown here is derived from an EMBL/GenBank/DDBJ whole genome shotgun (WGS) entry which is preliminary data.</text>
</comment>
<evidence type="ECO:0000313" key="2">
    <source>
        <dbReference type="EMBL" id="MCP9763388.1"/>
    </source>
</evidence>